<evidence type="ECO:0000313" key="7">
    <source>
        <dbReference type="EMBL" id="GAA2738269.1"/>
    </source>
</evidence>
<feature type="transmembrane region" description="Helical" evidence="6">
    <location>
        <begin position="49"/>
        <end position="68"/>
    </location>
</feature>
<comment type="subcellular location">
    <subcellularLocation>
        <location evidence="1">Cell membrane</location>
        <topology evidence="1">Multi-pass membrane protein</topology>
    </subcellularLocation>
</comment>
<evidence type="ECO:0000256" key="3">
    <source>
        <dbReference type="ARBA" id="ARBA00022692"/>
    </source>
</evidence>
<keyword evidence="4 6" id="KW-1133">Transmembrane helix</keyword>
<gene>
    <name evidence="7" type="ORF">GCM10010439_71620</name>
</gene>
<comment type="caution">
    <text evidence="7">The sequence shown here is derived from an EMBL/GenBank/DDBJ whole genome shotgun (WGS) entry which is preliminary data.</text>
</comment>
<dbReference type="InterPro" id="IPR005171">
    <property type="entry name" value="Cyt_c_oxidase_su4_prok"/>
</dbReference>
<evidence type="ECO:0000256" key="5">
    <source>
        <dbReference type="ARBA" id="ARBA00023136"/>
    </source>
</evidence>
<protein>
    <submittedName>
        <fullName evidence="7">Cytochrome C oxidase subunit IV family protein</fullName>
    </submittedName>
</protein>
<accession>A0ABN3UT87</accession>
<proteinExistence type="predicted"/>
<evidence type="ECO:0000256" key="6">
    <source>
        <dbReference type="SAM" id="Phobius"/>
    </source>
</evidence>
<evidence type="ECO:0000313" key="8">
    <source>
        <dbReference type="Proteomes" id="UP001501842"/>
    </source>
</evidence>
<keyword evidence="5 6" id="KW-0472">Membrane</keyword>
<dbReference type="Pfam" id="PF03626">
    <property type="entry name" value="COX4_pro"/>
    <property type="match status" value="1"/>
</dbReference>
<keyword evidence="8" id="KW-1185">Reference proteome</keyword>
<dbReference type="Proteomes" id="UP001501842">
    <property type="component" value="Unassembled WGS sequence"/>
</dbReference>
<evidence type="ECO:0000256" key="1">
    <source>
        <dbReference type="ARBA" id="ARBA00004651"/>
    </source>
</evidence>
<reference evidence="7 8" key="1">
    <citation type="journal article" date="2019" name="Int. J. Syst. Evol. Microbiol.">
        <title>The Global Catalogue of Microorganisms (GCM) 10K type strain sequencing project: providing services to taxonomists for standard genome sequencing and annotation.</title>
        <authorList>
            <consortium name="The Broad Institute Genomics Platform"/>
            <consortium name="The Broad Institute Genome Sequencing Center for Infectious Disease"/>
            <person name="Wu L."/>
            <person name="Ma J."/>
        </authorList>
    </citation>
    <scope>NUCLEOTIDE SEQUENCE [LARGE SCALE GENOMIC DNA]</scope>
    <source>
        <strain evidence="7 8">JCM 8201</strain>
    </source>
</reference>
<evidence type="ECO:0000256" key="4">
    <source>
        <dbReference type="ARBA" id="ARBA00022989"/>
    </source>
</evidence>
<keyword evidence="3 6" id="KW-0812">Transmembrane</keyword>
<evidence type="ECO:0000256" key="2">
    <source>
        <dbReference type="ARBA" id="ARBA00022475"/>
    </source>
</evidence>
<feature type="transmembrane region" description="Helical" evidence="6">
    <location>
        <begin position="80"/>
        <end position="98"/>
    </location>
</feature>
<dbReference type="EMBL" id="BAAATZ010000037">
    <property type="protein sequence ID" value="GAA2738269.1"/>
    <property type="molecule type" value="Genomic_DNA"/>
</dbReference>
<keyword evidence="2" id="KW-1003">Cell membrane</keyword>
<name>A0ABN3UT87_9ACTN</name>
<feature type="transmembrane region" description="Helical" evidence="6">
    <location>
        <begin position="15"/>
        <end position="34"/>
    </location>
</feature>
<dbReference type="RefSeq" id="WP_344457856.1">
    <property type="nucleotide sequence ID" value="NZ_BAAATZ010000037.1"/>
</dbReference>
<organism evidence="7 8">
    <name type="scientific">Actinocorallia aurantiaca</name>
    <dbReference type="NCBI Taxonomy" id="46204"/>
    <lineage>
        <taxon>Bacteria</taxon>
        <taxon>Bacillati</taxon>
        <taxon>Actinomycetota</taxon>
        <taxon>Actinomycetes</taxon>
        <taxon>Streptosporangiales</taxon>
        <taxon>Thermomonosporaceae</taxon>
        <taxon>Actinocorallia</taxon>
    </lineage>
</organism>
<sequence>MTRLPAAPLLQRDKLTVLIVWAALSAATVLAWLLAPGESPSATNLDKELVVAVVALGLIKCRLIIRYFMEVRHAPRGLQIATDGWLAVVWLALLGIYLT</sequence>